<evidence type="ECO:0000256" key="7">
    <source>
        <dbReference type="ARBA" id="ARBA00023136"/>
    </source>
</evidence>
<protein>
    <submittedName>
        <fullName evidence="11">MotA/TolQ/ExbB proton channel</fullName>
    </submittedName>
</protein>
<evidence type="ECO:0000313" key="11">
    <source>
        <dbReference type="EMBL" id="ADY73427.1"/>
    </source>
</evidence>
<feature type="domain" description="MotA/TolQ/ExbB proton channel" evidence="10">
    <location>
        <begin position="56"/>
        <end position="151"/>
    </location>
</feature>
<keyword evidence="5 8" id="KW-0653">Protein transport</keyword>
<feature type="transmembrane region" description="Helical" evidence="9">
    <location>
        <begin position="12"/>
        <end position="38"/>
    </location>
</feature>
<evidence type="ECO:0000259" key="10">
    <source>
        <dbReference type="Pfam" id="PF01618"/>
    </source>
</evidence>
<feature type="transmembrane region" description="Helical" evidence="9">
    <location>
        <begin position="74"/>
        <end position="95"/>
    </location>
</feature>
<keyword evidence="4 9" id="KW-0812">Transmembrane</keyword>
<dbReference type="STRING" id="868864.Dester_0786"/>
<dbReference type="InterPro" id="IPR050790">
    <property type="entry name" value="ExbB/TolQ_transport"/>
</dbReference>
<comment type="subcellular location">
    <subcellularLocation>
        <location evidence="1">Cell membrane</location>
        <topology evidence="1">Multi-pass membrane protein</topology>
    </subcellularLocation>
    <subcellularLocation>
        <location evidence="8">Membrane</location>
        <topology evidence="8">Multi-pass membrane protein</topology>
    </subcellularLocation>
</comment>
<evidence type="ECO:0000256" key="9">
    <source>
        <dbReference type="SAM" id="Phobius"/>
    </source>
</evidence>
<dbReference type="eggNOG" id="COG0811">
    <property type="taxonomic scope" value="Bacteria"/>
</dbReference>
<dbReference type="Proteomes" id="UP000007102">
    <property type="component" value="Chromosome"/>
</dbReference>
<keyword evidence="3" id="KW-1003">Cell membrane</keyword>
<sequence>MAFSMEIAHKAVFFALYFLLFIATVVFIERLLYFLFAFPSEKKLLLKDTEGLKETEVETYYHTFVSKLTRGKGVLSFTITASPLLGLLGTVLGIMESFVTMAEKGVSDIVEVSKGIGLALEATALGIFVAVITLVYYYYLNGKVEKAKTEIKVLILKNLKSRE</sequence>
<keyword evidence="12" id="KW-1185">Reference proteome</keyword>
<dbReference type="OrthoDB" id="9805133at2"/>
<evidence type="ECO:0000256" key="8">
    <source>
        <dbReference type="RuleBase" id="RU004057"/>
    </source>
</evidence>
<dbReference type="EMBL" id="CP002543">
    <property type="protein sequence ID" value="ADY73427.1"/>
    <property type="molecule type" value="Genomic_DNA"/>
</dbReference>
<keyword evidence="7 9" id="KW-0472">Membrane</keyword>
<comment type="similarity">
    <text evidence="8">Belongs to the exbB/tolQ family.</text>
</comment>
<organism evidence="11 12">
    <name type="scientific">Desulfurobacterium thermolithotrophum (strain DSM 11699 / BSA)</name>
    <dbReference type="NCBI Taxonomy" id="868864"/>
    <lineage>
        <taxon>Bacteria</taxon>
        <taxon>Pseudomonadati</taxon>
        <taxon>Aquificota</taxon>
        <taxon>Aquificia</taxon>
        <taxon>Desulfurobacteriales</taxon>
        <taxon>Desulfurobacteriaceae</taxon>
        <taxon>Desulfurobacterium</taxon>
    </lineage>
</organism>
<evidence type="ECO:0000256" key="3">
    <source>
        <dbReference type="ARBA" id="ARBA00022475"/>
    </source>
</evidence>
<evidence type="ECO:0000256" key="1">
    <source>
        <dbReference type="ARBA" id="ARBA00004651"/>
    </source>
</evidence>
<dbReference type="HOGENOM" id="CLU_1624491_0_0_0"/>
<feature type="transmembrane region" description="Helical" evidence="9">
    <location>
        <begin position="115"/>
        <end position="139"/>
    </location>
</feature>
<dbReference type="InParanoid" id="F0S3K5"/>
<dbReference type="AlphaFoldDB" id="F0S3K5"/>
<proteinExistence type="inferred from homology"/>
<evidence type="ECO:0000256" key="5">
    <source>
        <dbReference type="ARBA" id="ARBA00022927"/>
    </source>
</evidence>
<evidence type="ECO:0000256" key="6">
    <source>
        <dbReference type="ARBA" id="ARBA00022989"/>
    </source>
</evidence>
<dbReference type="PANTHER" id="PTHR30625">
    <property type="entry name" value="PROTEIN TOLQ"/>
    <property type="match status" value="1"/>
</dbReference>
<reference evidence="12" key="2">
    <citation type="submission" date="2011-02" db="EMBL/GenBank/DDBJ databases">
        <title>The complete genome of Desulfurobacterium thermolithotrophum DSM 11699.</title>
        <authorList>
            <consortium name="US DOE Joint Genome Institute (JGI-PGF)"/>
            <person name="Lucas S."/>
            <person name="Copeland A."/>
            <person name="Lapidus A."/>
            <person name="Bruce D."/>
            <person name="Goodwin L."/>
            <person name="Pitluck S."/>
            <person name="Kyrpides N."/>
            <person name="Mavromatis K."/>
            <person name="Pagani I."/>
            <person name="Ivanova N."/>
            <person name="Mikhailova N."/>
            <person name="Daligault H."/>
            <person name="Detter J.C."/>
            <person name="Tapia R."/>
            <person name="Han C."/>
            <person name="Land M."/>
            <person name="Hauser L."/>
            <person name="Markowitz V."/>
            <person name="Cheng J.-F."/>
            <person name="Hugenholtz P."/>
            <person name="Woyke T."/>
            <person name="Wu D."/>
            <person name="Spring S."/>
            <person name="Brambilla E."/>
            <person name="Klenk H.-P."/>
            <person name="Eisen J.A."/>
        </authorList>
    </citation>
    <scope>NUCLEOTIDE SEQUENCE [LARGE SCALE GENOMIC DNA]</scope>
    <source>
        <strain evidence="12">DSM 11699 / BSA</strain>
    </source>
</reference>
<name>F0S3K5_DESTD</name>
<gene>
    <name evidence="11" type="ordered locus">Dester_0786</name>
</gene>
<keyword evidence="6 9" id="KW-1133">Transmembrane helix</keyword>
<dbReference type="Pfam" id="PF01618">
    <property type="entry name" value="MotA_ExbB"/>
    <property type="match status" value="1"/>
</dbReference>
<dbReference type="RefSeq" id="WP_013638381.1">
    <property type="nucleotide sequence ID" value="NC_015185.1"/>
</dbReference>
<dbReference type="GO" id="GO:0017038">
    <property type="term" value="P:protein import"/>
    <property type="evidence" value="ECO:0007669"/>
    <property type="project" value="TreeGrafter"/>
</dbReference>
<evidence type="ECO:0000256" key="2">
    <source>
        <dbReference type="ARBA" id="ARBA00022448"/>
    </source>
</evidence>
<dbReference type="KEGG" id="dte:Dester_0786"/>
<keyword evidence="2 8" id="KW-0813">Transport</keyword>
<reference evidence="11 12" key="1">
    <citation type="journal article" date="2011" name="Stand. Genomic Sci.">
        <title>Complete genome sequence of the thermophilic sulfur-reducer Desulfurobacterium thermolithotrophum type strain (BSA(T)) from a deep-sea hydrothermal vent.</title>
        <authorList>
            <person name="Goker M."/>
            <person name="Daligault H."/>
            <person name="Mwirichia R."/>
            <person name="Lapidus A."/>
            <person name="Lucas S."/>
            <person name="Deshpande S."/>
            <person name="Pagani I."/>
            <person name="Tapia R."/>
            <person name="Cheng J.F."/>
            <person name="Goodwin L."/>
            <person name="Pitluck S."/>
            <person name="Liolios K."/>
            <person name="Ivanova N."/>
            <person name="Mavromatis K."/>
            <person name="Mikhailova N."/>
            <person name="Pati A."/>
            <person name="Chen A."/>
            <person name="Palaniappan K."/>
            <person name="Han C."/>
            <person name="Land M."/>
            <person name="Hauser L."/>
            <person name="Pan C."/>
            <person name="Brambilla E.M."/>
            <person name="Rohde M."/>
            <person name="Spring S."/>
            <person name="Sikorski J."/>
            <person name="Wirth R."/>
            <person name="Detter J.C."/>
            <person name="Woyke T."/>
            <person name="Bristow J."/>
            <person name="Eisen J.A."/>
            <person name="Markowitz V."/>
            <person name="Hugenholtz P."/>
            <person name="Kyrpides N.C."/>
            <person name="Klenk H.P."/>
        </authorList>
    </citation>
    <scope>NUCLEOTIDE SEQUENCE [LARGE SCALE GENOMIC DNA]</scope>
    <source>
        <strain evidence="12">DSM 11699 / BSA</strain>
    </source>
</reference>
<dbReference type="PANTHER" id="PTHR30625:SF15">
    <property type="entry name" value="BIOPOLYMER TRANSPORT PROTEIN EXBB"/>
    <property type="match status" value="1"/>
</dbReference>
<accession>F0S3K5</accession>
<dbReference type="InterPro" id="IPR002898">
    <property type="entry name" value="MotA_ExbB_proton_chnl"/>
</dbReference>
<evidence type="ECO:0000313" key="12">
    <source>
        <dbReference type="Proteomes" id="UP000007102"/>
    </source>
</evidence>
<dbReference type="GO" id="GO:0005886">
    <property type="term" value="C:plasma membrane"/>
    <property type="evidence" value="ECO:0007669"/>
    <property type="project" value="UniProtKB-SubCell"/>
</dbReference>
<evidence type="ECO:0000256" key="4">
    <source>
        <dbReference type="ARBA" id="ARBA00022692"/>
    </source>
</evidence>